<dbReference type="GO" id="GO:0070979">
    <property type="term" value="P:protein K11-linked ubiquitination"/>
    <property type="evidence" value="ECO:0007669"/>
    <property type="project" value="TreeGrafter"/>
</dbReference>
<keyword evidence="10" id="KW-1185">Reference proteome</keyword>
<dbReference type="InterPro" id="IPR026000">
    <property type="entry name" value="Apc5_dom"/>
</dbReference>
<evidence type="ECO:0000256" key="3">
    <source>
        <dbReference type="ARBA" id="ARBA00022618"/>
    </source>
</evidence>
<evidence type="ECO:0000259" key="8">
    <source>
        <dbReference type="Pfam" id="PF12862"/>
    </source>
</evidence>
<evidence type="ECO:0000256" key="1">
    <source>
        <dbReference type="ARBA" id="ARBA00007450"/>
    </source>
</evidence>
<dbReference type="InterPro" id="IPR037679">
    <property type="entry name" value="Apc5"/>
</dbReference>
<dbReference type="EMBL" id="CAJNDS010000087">
    <property type="protein sequence ID" value="CAE6950411.1"/>
    <property type="molecule type" value="Genomic_DNA"/>
</dbReference>
<dbReference type="OrthoDB" id="2504561at2759"/>
<feature type="coiled-coil region" evidence="7">
    <location>
        <begin position="267"/>
        <end position="294"/>
    </location>
</feature>
<dbReference type="GO" id="GO:0045842">
    <property type="term" value="P:positive regulation of mitotic metaphase/anaphase transition"/>
    <property type="evidence" value="ECO:0007669"/>
    <property type="project" value="TreeGrafter"/>
</dbReference>
<keyword evidence="4" id="KW-0498">Mitosis</keyword>
<dbReference type="AlphaFoldDB" id="A0A812HGK9"/>
<comment type="caution">
    <text evidence="9">The sequence shown here is derived from an EMBL/GenBank/DDBJ whole genome shotgun (WGS) entry which is preliminary data.</text>
</comment>
<dbReference type="GO" id="GO:0051301">
    <property type="term" value="P:cell division"/>
    <property type="evidence" value="ECO:0007669"/>
    <property type="project" value="UniProtKB-KW"/>
</dbReference>
<evidence type="ECO:0000313" key="9">
    <source>
        <dbReference type="EMBL" id="CAE6950411.1"/>
    </source>
</evidence>
<feature type="domain" description="Anaphase-promoting complex subunit 5" evidence="8">
    <location>
        <begin position="203"/>
        <end position="308"/>
    </location>
</feature>
<evidence type="ECO:0000256" key="2">
    <source>
        <dbReference type="ARBA" id="ARBA00016066"/>
    </source>
</evidence>
<dbReference type="PANTHER" id="PTHR12830">
    <property type="entry name" value="ANAPHASE-PROMOTING COMPLEX SUBUNIT 5"/>
    <property type="match status" value="1"/>
</dbReference>
<proteinExistence type="inferred from homology"/>
<evidence type="ECO:0000256" key="6">
    <source>
        <dbReference type="ARBA" id="ARBA00023306"/>
    </source>
</evidence>
<accession>A0A812HGK9</accession>
<keyword evidence="6" id="KW-0131">Cell cycle</keyword>
<comment type="similarity">
    <text evidence="1">Belongs to the APC5 family.</text>
</comment>
<name>A0A812HGK9_9DINO</name>
<dbReference type="GO" id="GO:0005680">
    <property type="term" value="C:anaphase-promoting complex"/>
    <property type="evidence" value="ECO:0007669"/>
    <property type="project" value="InterPro"/>
</dbReference>
<dbReference type="PANTHER" id="PTHR12830:SF9">
    <property type="entry name" value="ANAPHASE-PROMOTING COMPLEX SUBUNIT 5"/>
    <property type="match status" value="1"/>
</dbReference>
<evidence type="ECO:0000256" key="5">
    <source>
        <dbReference type="ARBA" id="ARBA00022786"/>
    </source>
</evidence>
<gene>
    <name evidence="9" type="primary">GIP</name>
    <name evidence="9" type="ORF">SNAT2548_LOCUS1548</name>
</gene>
<sequence length="850" mass="91048">MSHIEPSKWSTLTDYDVGVSFLLLRFAEDQGEVGEVVTETLLDQVKAAKAPAKSAKAGSLKTLADLQKELGASQDRLALEMLISGLQKLDSPDSLFELFRNLETIICRELVSASVMHSSGAFGQLARGLVLAFKQTSFEEIIKLYDAVQDFAQQSNCMGWCTSCTGSTVEVESAGQALPLSLPSLTSKDMVALRPAQDAQVTFLQYANSVQYKFADAAAFLVRCFHDDQRRLQGRLQGRPQNGTALAIHGVHEIHGIHGIQHAVLGLANLSLQMRNLEDALQALEDSIRAAQENSDANCLCASMYLLSLILCKMPNMSKMSSMAATLLRRCLYRSEALGLPLLESLSCMALATILAVPSFSLSRSPSCGDSVSVASNGASTGASNGGAFGALPLASLSSRPSPSSPSSASASWAWAFVGKVGAVGARSGTGLLGALSPAREVREGREVLAHVTLASLLSTQAGSLELLRPKVLLCQAGVSQVFALSSSAMCYQMALDIYKNRLAADDHALALCHIAEDASQTEALHSFLARELLCSRHVWVHVVGPKLGQRLLRQGQTAGIAAILFQTVGALGALGAFNAFDSDAKLRPQKFNNECRQHWGQLLATCQSAREGLDKGKDGKDGKEGHKKEKESLGLCESLLSLATLARALQGAPVFAVAPCIRCMTKTLRLRSFQPEALLCLAKLKLELGDVLGALQLAEETTSTITSHTDATGAGALAPSSVLAKAACLEADCLLELSSRQIDSIDCLDKRRSDRSDRSDHPSNTRKCLDSLFETVLERLGVALTCVSTTSSSDSSDSGDSSQQRRCHYLMARTCHELGKNLQRDRHASELRRLTESMPKMGVTLYPAF</sequence>
<protein>
    <recommendedName>
        <fullName evidence="2">Anaphase-promoting complex subunit 5</fullName>
    </recommendedName>
</protein>
<evidence type="ECO:0000256" key="4">
    <source>
        <dbReference type="ARBA" id="ARBA00022776"/>
    </source>
</evidence>
<evidence type="ECO:0000313" key="10">
    <source>
        <dbReference type="Proteomes" id="UP000604046"/>
    </source>
</evidence>
<dbReference type="GO" id="GO:0031145">
    <property type="term" value="P:anaphase-promoting complex-dependent catabolic process"/>
    <property type="evidence" value="ECO:0007669"/>
    <property type="project" value="TreeGrafter"/>
</dbReference>
<evidence type="ECO:0000256" key="7">
    <source>
        <dbReference type="SAM" id="Coils"/>
    </source>
</evidence>
<keyword evidence="7" id="KW-0175">Coiled coil</keyword>
<keyword evidence="3" id="KW-0132">Cell division</keyword>
<organism evidence="9 10">
    <name type="scientific">Symbiodinium natans</name>
    <dbReference type="NCBI Taxonomy" id="878477"/>
    <lineage>
        <taxon>Eukaryota</taxon>
        <taxon>Sar</taxon>
        <taxon>Alveolata</taxon>
        <taxon>Dinophyceae</taxon>
        <taxon>Suessiales</taxon>
        <taxon>Symbiodiniaceae</taxon>
        <taxon>Symbiodinium</taxon>
    </lineage>
</organism>
<reference evidence="9" key="1">
    <citation type="submission" date="2021-02" db="EMBL/GenBank/DDBJ databases">
        <authorList>
            <person name="Dougan E. K."/>
            <person name="Rhodes N."/>
            <person name="Thang M."/>
            <person name="Chan C."/>
        </authorList>
    </citation>
    <scope>NUCLEOTIDE SEQUENCE</scope>
</reference>
<dbReference type="Pfam" id="PF12862">
    <property type="entry name" value="ANAPC5"/>
    <property type="match status" value="1"/>
</dbReference>
<keyword evidence="5" id="KW-0833">Ubl conjugation pathway</keyword>
<dbReference type="Proteomes" id="UP000604046">
    <property type="component" value="Unassembled WGS sequence"/>
</dbReference>